<evidence type="ECO:0000313" key="1">
    <source>
        <dbReference type="EMBL" id="VDN00511.1"/>
    </source>
</evidence>
<keyword evidence="2" id="KW-1185">Reference proteome</keyword>
<feature type="non-terminal residue" evidence="1">
    <location>
        <position position="1"/>
    </location>
</feature>
<sequence length="155" mass="17542">GALKLDRLIANQTEERVSTNEPKRQTMAQMRAGDVQPDLRMHGCELDYLRQLQICFLLNRMNQSRDYNRLAFHYNPADDYSLSPHVLIGTVNEVCPYCKALKSKGEEKRMCYAAGKIKLPQLEGPPEPLKTLLAGYATESEHFHLKSGNTTCASK</sequence>
<dbReference type="EMBL" id="UYRW01013393">
    <property type="protein sequence ID" value="VDN00511.1"/>
    <property type="molecule type" value="Genomic_DNA"/>
</dbReference>
<dbReference type="Proteomes" id="UP000271087">
    <property type="component" value="Unassembled WGS sequence"/>
</dbReference>
<proteinExistence type="predicted"/>
<gene>
    <name evidence="1" type="ORF">NOO_LOCUS13078</name>
</gene>
<dbReference type="OrthoDB" id="1728974at2759"/>
<protein>
    <submittedName>
        <fullName evidence="1">Uncharacterized protein</fullName>
    </submittedName>
</protein>
<accession>A0A3P7L431</accession>
<evidence type="ECO:0000313" key="2">
    <source>
        <dbReference type="Proteomes" id="UP000271087"/>
    </source>
</evidence>
<organism evidence="1 2">
    <name type="scientific">Onchocerca ochengi</name>
    <name type="common">Filarial nematode worm</name>
    <dbReference type="NCBI Taxonomy" id="42157"/>
    <lineage>
        <taxon>Eukaryota</taxon>
        <taxon>Metazoa</taxon>
        <taxon>Ecdysozoa</taxon>
        <taxon>Nematoda</taxon>
        <taxon>Chromadorea</taxon>
        <taxon>Rhabditida</taxon>
        <taxon>Spirurina</taxon>
        <taxon>Spiruromorpha</taxon>
        <taxon>Filarioidea</taxon>
        <taxon>Onchocercidae</taxon>
        <taxon>Onchocerca</taxon>
    </lineage>
</organism>
<name>A0A3P7L431_ONCOC</name>
<dbReference type="AlphaFoldDB" id="A0A3P7L431"/>
<reference evidence="1 2" key="1">
    <citation type="submission" date="2018-08" db="EMBL/GenBank/DDBJ databases">
        <authorList>
            <person name="Laetsch R D."/>
            <person name="Stevens L."/>
            <person name="Kumar S."/>
            <person name="Blaxter L. M."/>
        </authorList>
    </citation>
    <scope>NUCLEOTIDE SEQUENCE [LARGE SCALE GENOMIC DNA]</scope>
</reference>